<evidence type="ECO:0000313" key="2">
    <source>
        <dbReference type="Proteomes" id="UP000199068"/>
    </source>
</evidence>
<organism evidence="1 2">
    <name type="scientific">Romboutsia lituseburensis DSM 797</name>
    <dbReference type="NCBI Taxonomy" id="1121325"/>
    <lineage>
        <taxon>Bacteria</taxon>
        <taxon>Bacillati</taxon>
        <taxon>Bacillota</taxon>
        <taxon>Clostridia</taxon>
        <taxon>Peptostreptococcales</taxon>
        <taxon>Peptostreptococcaceae</taxon>
        <taxon>Romboutsia</taxon>
    </lineage>
</organism>
<dbReference type="Proteomes" id="UP000199068">
    <property type="component" value="Unassembled WGS sequence"/>
</dbReference>
<sequence>MIKEYFKIEEIPAILWGESSENIFITVHGNMSNKEDDVIVILAEQAVKLGYQVISFDLPEHGERDKEGTPCKVQNCVRELALVMSYAKQHWNNISLFACSMGAYFSLLAYKDEPINKTLFLSPVVNMERIITNMMKWFNIDEEELKNQKTIQTPIGQKLYWDYYCYVKDNPIEIWHNPTNILYGSKDDLCETEFVFDFAEKFKCNIAVMDEGEHYFHTKEQLKFFEKWLSNNICKLI</sequence>
<proteinExistence type="predicted"/>
<protein>
    <recommendedName>
        <fullName evidence="3">Alpha/beta hydrolase</fullName>
    </recommendedName>
</protein>
<evidence type="ECO:0000313" key="1">
    <source>
        <dbReference type="EMBL" id="SDL27366.1"/>
    </source>
</evidence>
<evidence type="ECO:0008006" key="3">
    <source>
        <dbReference type="Google" id="ProtNLM"/>
    </source>
</evidence>
<reference evidence="1 2" key="1">
    <citation type="submission" date="2016-10" db="EMBL/GenBank/DDBJ databases">
        <authorList>
            <person name="de Groot N.N."/>
        </authorList>
    </citation>
    <scope>NUCLEOTIDE SEQUENCE [LARGE SCALE GENOMIC DNA]</scope>
    <source>
        <strain evidence="1 2">DSM 797</strain>
    </source>
</reference>
<dbReference type="AlphaFoldDB" id="A0A1G9IQS3"/>
<dbReference type="Gene3D" id="3.40.50.1820">
    <property type="entry name" value="alpha/beta hydrolase"/>
    <property type="match status" value="1"/>
</dbReference>
<name>A0A1G9IQS3_9FIRM</name>
<dbReference type="STRING" id="1121325.SAMN04515677_101339"/>
<dbReference type="EMBL" id="FNGW01000001">
    <property type="protein sequence ID" value="SDL27366.1"/>
    <property type="molecule type" value="Genomic_DNA"/>
</dbReference>
<dbReference type="SUPFAM" id="SSF53474">
    <property type="entry name" value="alpha/beta-Hydrolases"/>
    <property type="match status" value="1"/>
</dbReference>
<keyword evidence="2" id="KW-1185">Reference proteome</keyword>
<dbReference type="InterPro" id="IPR029058">
    <property type="entry name" value="AB_hydrolase_fold"/>
</dbReference>
<gene>
    <name evidence="1" type="ORF">SAMN04515677_101339</name>
</gene>
<dbReference type="RefSeq" id="WP_092722226.1">
    <property type="nucleotide sequence ID" value="NZ_FNGW01000001.1"/>
</dbReference>
<accession>A0A1G9IQS3</accession>